<name>A0AAN6Q4S9_9PEZI</name>
<dbReference type="EMBL" id="MU863630">
    <property type="protein sequence ID" value="KAK4102846.1"/>
    <property type="molecule type" value="Genomic_DNA"/>
</dbReference>
<keyword evidence="4" id="KW-1185">Reference proteome</keyword>
<sequence length="526" mass="60014">MATFQGYQPLSAASREIRILTALPALLSSSTFKCELSTVSLNTQPHYEALSYVWRSPQTPREIELNKQRFSVTQNLYSALRALRRHRIKRVIWVDAVCINRSDVPERNSQVQARIHADSPERMAEWLANACIGRSKAQAKSWQEFALLLLRPYWTRVWIYQEMVLASSATIYCGKDSISWDDMETVAFAMDAHENLLRGIEPPFNSPRAVGVYHWFRNAALARAQRRAVGLLGAPMLLDALCTQRSANGTHPRDKFYSLLGVVKDHFVGLPELPSGPDLTHHQEDRESRHTLRVPEPRTQQRPPFLAPGLEHQAHQRPIQNPDQWGQIHFASPVYAMFYMEPPDDDTLVVSGAYVDTASQVGNEHTYGCDWEELKGNWKSLAVTCLWTFESAPEAGPCYLTTESIPDAFFQTLKMGRIDDDTDHEPQDLMKVEVARIEAIERRRFFVTDKGFMALEPAETRIDDRIVVIWGAHVPFVLRKDVDDDTHAVVGETYVHGLMNGEALDEDRREAFHTMMGRRFSMETFS</sequence>
<protein>
    <recommendedName>
        <fullName evidence="2">Heterokaryon incompatibility domain-containing protein</fullName>
    </recommendedName>
</protein>
<comment type="caution">
    <text evidence="3">The sequence shown here is derived from an EMBL/GenBank/DDBJ whole genome shotgun (WGS) entry which is preliminary data.</text>
</comment>
<evidence type="ECO:0000313" key="3">
    <source>
        <dbReference type="EMBL" id="KAK4102846.1"/>
    </source>
</evidence>
<proteinExistence type="predicted"/>
<dbReference type="InterPro" id="IPR052895">
    <property type="entry name" value="HetReg/Transcr_Mod"/>
</dbReference>
<evidence type="ECO:0000259" key="2">
    <source>
        <dbReference type="Pfam" id="PF06985"/>
    </source>
</evidence>
<dbReference type="PANTHER" id="PTHR24148">
    <property type="entry name" value="ANKYRIN REPEAT DOMAIN-CONTAINING PROTEIN 39 HOMOLOG-RELATED"/>
    <property type="match status" value="1"/>
</dbReference>
<dbReference type="Pfam" id="PF06985">
    <property type="entry name" value="HET"/>
    <property type="match status" value="1"/>
</dbReference>
<evidence type="ECO:0000313" key="4">
    <source>
        <dbReference type="Proteomes" id="UP001305647"/>
    </source>
</evidence>
<dbReference type="PANTHER" id="PTHR24148:SF82">
    <property type="entry name" value="HETEROKARYON INCOMPATIBILITY DOMAIN-CONTAINING PROTEIN"/>
    <property type="match status" value="1"/>
</dbReference>
<feature type="compositionally biased region" description="Basic and acidic residues" evidence="1">
    <location>
        <begin position="279"/>
        <end position="296"/>
    </location>
</feature>
<dbReference type="AlphaFoldDB" id="A0AAN6Q4S9"/>
<dbReference type="Proteomes" id="UP001305647">
    <property type="component" value="Unassembled WGS sequence"/>
</dbReference>
<reference evidence="3" key="1">
    <citation type="journal article" date="2023" name="Mol. Phylogenet. Evol.">
        <title>Genome-scale phylogeny and comparative genomics of the fungal order Sordariales.</title>
        <authorList>
            <person name="Hensen N."/>
            <person name="Bonometti L."/>
            <person name="Westerberg I."/>
            <person name="Brannstrom I.O."/>
            <person name="Guillou S."/>
            <person name="Cros-Aarteil S."/>
            <person name="Calhoun S."/>
            <person name="Haridas S."/>
            <person name="Kuo A."/>
            <person name="Mondo S."/>
            <person name="Pangilinan J."/>
            <person name="Riley R."/>
            <person name="LaButti K."/>
            <person name="Andreopoulos B."/>
            <person name="Lipzen A."/>
            <person name="Chen C."/>
            <person name="Yan M."/>
            <person name="Daum C."/>
            <person name="Ng V."/>
            <person name="Clum A."/>
            <person name="Steindorff A."/>
            <person name="Ohm R.A."/>
            <person name="Martin F."/>
            <person name="Silar P."/>
            <person name="Natvig D.O."/>
            <person name="Lalanne C."/>
            <person name="Gautier V."/>
            <person name="Ament-Velasquez S.L."/>
            <person name="Kruys A."/>
            <person name="Hutchinson M.I."/>
            <person name="Powell A.J."/>
            <person name="Barry K."/>
            <person name="Miller A.N."/>
            <person name="Grigoriev I.V."/>
            <person name="Debuchy R."/>
            <person name="Gladieux P."/>
            <person name="Hiltunen Thoren M."/>
            <person name="Johannesson H."/>
        </authorList>
    </citation>
    <scope>NUCLEOTIDE SEQUENCE</scope>
    <source>
        <strain evidence="3">CBS 757.83</strain>
    </source>
</reference>
<feature type="domain" description="Heterokaryon incompatibility" evidence="2">
    <location>
        <begin position="47"/>
        <end position="113"/>
    </location>
</feature>
<feature type="region of interest" description="Disordered" evidence="1">
    <location>
        <begin position="273"/>
        <end position="301"/>
    </location>
</feature>
<gene>
    <name evidence="3" type="ORF">N658DRAFT_557945</name>
</gene>
<dbReference type="Pfam" id="PF26639">
    <property type="entry name" value="Het-6_barrel"/>
    <property type="match status" value="1"/>
</dbReference>
<reference evidence="3" key="2">
    <citation type="submission" date="2023-05" db="EMBL/GenBank/DDBJ databases">
        <authorList>
            <consortium name="Lawrence Berkeley National Laboratory"/>
            <person name="Steindorff A."/>
            <person name="Hensen N."/>
            <person name="Bonometti L."/>
            <person name="Westerberg I."/>
            <person name="Brannstrom I.O."/>
            <person name="Guillou S."/>
            <person name="Cros-Aarteil S."/>
            <person name="Calhoun S."/>
            <person name="Haridas S."/>
            <person name="Kuo A."/>
            <person name="Mondo S."/>
            <person name="Pangilinan J."/>
            <person name="Riley R."/>
            <person name="Labutti K."/>
            <person name="Andreopoulos B."/>
            <person name="Lipzen A."/>
            <person name="Chen C."/>
            <person name="Yanf M."/>
            <person name="Daum C."/>
            <person name="Ng V."/>
            <person name="Clum A."/>
            <person name="Ohm R."/>
            <person name="Martin F."/>
            <person name="Silar P."/>
            <person name="Natvig D."/>
            <person name="Lalanne C."/>
            <person name="Gautier V."/>
            <person name="Ament-Velasquez S.L."/>
            <person name="Kruys A."/>
            <person name="Hutchinson M.I."/>
            <person name="Powell A.J."/>
            <person name="Barry K."/>
            <person name="Miller A.N."/>
            <person name="Grigoriev I.V."/>
            <person name="Debuchy R."/>
            <person name="Gladieux P."/>
            <person name="Thoren M.H."/>
            <person name="Johannesson H."/>
        </authorList>
    </citation>
    <scope>NUCLEOTIDE SEQUENCE</scope>
    <source>
        <strain evidence="3">CBS 757.83</strain>
    </source>
</reference>
<organism evidence="3 4">
    <name type="scientific">Parathielavia hyrcaniae</name>
    <dbReference type="NCBI Taxonomy" id="113614"/>
    <lineage>
        <taxon>Eukaryota</taxon>
        <taxon>Fungi</taxon>
        <taxon>Dikarya</taxon>
        <taxon>Ascomycota</taxon>
        <taxon>Pezizomycotina</taxon>
        <taxon>Sordariomycetes</taxon>
        <taxon>Sordariomycetidae</taxon>
        <taxon>Sordariales</taxon>
        <taxon>Chaetomiaceae</taxon>
        <taxon>Parathielavia</taxon>
    </lineage>
</organism>
<accession>A0AAN6Q4S9</accession>
<dbReference type="InterPro" id="IPR010730">
    <property type="entry name" value="HET"/>
</dbReference>
<evidence type="ECO:0000256" key="1">
    <source>
        <dbReference type="SAM" id="MobiDB-lite"/>
    </source>
</evidence>